<dbReference type="GO" id="GO:0030544">
    <property type="term" value="F:Hsp70 protein binding"/>
    <property type="evidence" value="ECO:0007669"/>
    <property type="project" value="InterPro"/>
</dbReference>
<dbReference type="Proteomes" id="UP000265703">
    <property type="component" value="Unassembled WGS sequence"/>
</dbReference>
<dbReference type="GO" id="GO:0005737">
    <property type="term" value="C:cytoplasm"/>
    <property type="evidence" value="ECO:0007669"/>
    <property type="project" value="UniProtKB-ARBA"/>
</dbReference>
<organism evidence="3 4">
    <name type="scientific">Glomus cerebriforme</name>
    <dbReference type="NCBI Taxonomy" id="658196"/>
    <lineage>
        <taxon>Eukaryota</taxon>
        <taxon>Fungi</taxon>
        <taxon>Fungi incertae sedis</taxon>
        <taxon>Mucoromycota</taxon>
        <taxon>Glomeromycotina</taxon>
        <taxon>Glomeromycetes</taxon>
        <taxon>Glomerales</taxon>
        <taxon>Glomeraceae</taxon>
        <taxon>Glomus</taxon>
    </lineage>
</organism>
<dbReference type="PROSITE" id="PS00636">
    <property type="entry name" value="DNAJ_1"/>
    <property type="match status" value="1"/>
</dbReference>
<dbReference type="InterPro" id="IPR018253">
    <property type="entry name" value="DnaJ_domain_CS"/>
</dbReference>
<dbReference type="PROSITE" id="PS50076">
    <property type="entry name" value="DNAJ_2"/>
    <property type="match status" value="1"/>
</dbReference>
<dbReference type="AlphaFoldDB" id="A0A397TG35"/>
<dbReference type="FunFam" id="1.10.287.110:FF:000021">
    <property type="entry name" value="DnaJ (Hsp40) homolog, subfamily B, member 2"/>
    <property type="match status" value="1"/>
</dbReference>
<dbReference type="PANTHER" id="PTHR45168:SF3">
    <property type="entry name" value="DNAJ HEAT SHOCK PROTEIN FAMILY (HSP40) MEMBER B2"/>
    <property type="match status" value="1"/>
</dbReference>
<dbReference type="InterPro" id="IPR001623">
    <property type="entry name" value="DnaJ_domain"/>
</dbReference>
<dbReference type="GO" id="GO:0051082">
    <property type="term" value="F:unfolded protein binding"/>
    <property type="evidence" value="ECO:0007669"/>
    <property type="project" value="InterPro"/>
</dbReference>
<reference evidence="3 4" key="1">
    <citation type="submission" date="2018-06" db="EMBL/GenBank/DDBJ databases">
        <title>Comparative genomics reveals the genomic features of Rhizophagus irregularis, R. cerebriforme, R. diaphanum and Gigaspora rosea, and their symbiotic lifestyle signature.</title>
        <authorList>
            <person name="Morin E."/>
            <person name="San Clemente H."/>
            <person name="Chen E.C.H."/>
            <person name="De La Providencia I."/>
            <person name="Hainaut M."/>
            <person name="Kuo A."/>
            <person name="Kohler A."/>
            <person name="Murat C."/>
            <person name="Tang N."/>
            <person name="Roy S."/>
            <person name="Loubradou J."/>
            <person name="Henrissat B."/>
            <person name="Grigoriev I.V."/>
            <person name="Corradi N."/>
            <person name="Roux C."/>
            <person name="Martin F.M."/>
        </authorList>
    </citation>
    <scope>NUCLEOTIDE SEQUENCE [LARGE SCALE GENOMIC DNA]</scope>
    <source>
        <strain evidence="3 4">DAOM 227022</strain>
    </source>
</reference>
<dbReference type="Pfam" id="PF00226">
    <property type="entry name" value="DnaJ"/>
    <property type="match status" value="1"/>
</dbReference>
<dbReference type="OrthoDB" id="10250354at2759"/>
<comment type="caution">
    <text evidence="3">The sequence shown here is derived from an EMBL/GenBank/DDBJ whole genome shotgun (WGS) entry which is preliminary data.</text>
</comment>
<protein>
    <submittedName>
        <fullName evidence="3">DnaJ domain-containing protein</fullName>
    </submittedName>
</protein>
<dbReference type="STRING" id="658196.A0A397TG35"/>
<dbReference type="PANTHER" id="PTHR45168">
    <property type="entry name" value="DNAJ HOMOLOG SUBFAMILY B MEMBER 2"/>
    <property type="match status" value="1"/>
</dbReference>
<evidence type="ECO:0000313" key="4">
    <source>
        <dbReference type="Proteomes" id="UP000265703"/>
    </source>
</evidence>
<dbReference type="PRINTS" id="PR00625">
    <property type="entry name" value="JDOMAIN"/>
</dbReference>
<evidence type="ECO:0000259" key="2">
    <source>
        <dbReference type="PROSITE" id="PS50076"/>
    </source>
</evidence>
<gene>
    <name evidence="3" type="ORF">C1645_333248</name>
</gene>
<sequence length="211" mass="23612">MTYYETLGIDADATEDDIRKAYRKQALLWHPDKNVQRKEEAEEKFKLISEAYEVLSDTEKRRIYDLYGEEGLKNNGPSYDNYDHGSRPHFPFQFHDPRDIFNTFFGGRDPFAEMLGQQFFGTGFASPFMPGFGMTSAGAGPRSRSFDPFFSDFGNFGGSGTSSSSSFSFSSNSFSGGGRGGFVKKSTRTQIVNGVRTTVTTTEDAQVKYNI</sequence>
<dbReference type="SMART" id="SM00271">
    <property type="entry name" value="DnaJ"/>
    <property type="match status" value="1"/>
</dbReference>
<dbReference type="Gene3D" id="1.10.287.110">
    <property type="entry name" value="DnaJ domain"/>
    <property type="match status" value="1"/>
</dbReference>
<name>A0A397TG35_9GLOM</name>
<dbReference type="InterPro" id="IPR036869">
    <property type="entry name" value="J_dom_sf"/>
</dbReference>
<evidence type="ECO:0000256" key="1">
    <source>
        <dbReference type="ARBA" id="ARBA00023186"/>
    </source>
</evidence>
<dbReference type="CDD" id="cd06257">
    <property type="entry name" value="DnaJ"/>
    <property type="match status" value="1"/>
</dbReference>
<feature type="domain" description="J" evidence="2">
    <location>
        <begin position="2"/>
        <end position="68"/>
    </location>
</feature>
<keyword evidence="4" id="KW-1185">Reference proteome</keyword>
<evidence type="ECO:0000313" key="3">
    <source>
        <dbReference type="EMBL" id="RIA96872.1"/>
    </source>
</evidence>
<dbReference type="InterPro" id="IPR043183">
    <property type="entry name" value="DNJB2/6-like"/>
</dbReference>
<accession>A0A397TG35</accession>
<dbReference type="EMBL" id="QKYT01000037">
    <property type="protein sequence ID" value="RIA96872.1"/>
    <property type="molecule type" value="Genomic_DNA"/>
</dbReference>
<keyword evidence="1" id="KW-0143">Chaperone</keyword>
<dbReference type="SUPFAM" id="SSF46565">
    <property type="entry name" value="Chaperone J-domain"/>
    <property type="match status" value="1"/>
</dbReference>
<proteinExistence type="predicted"/>